<dbReference type="VEuPathDB" id="MicrosporidiaDB:EHP00_1114"/>
<dbReference type="SUPFAM" id="SSF53098">
    <property type="entry name" value="Ribonuclease H-like"/>
    <property type="match status" value="1"/>
</dbReference>
<protein>
    <recommendedName>
        <fullName evidence="3">DUF659 domain-containing protein</fullName>
    </recommendedName>
</protein>
<name>A0A1W0E508_9MICR</name>
<dbReference type="InterPro" id="IPR012337">
    <property type="entry name" value="RNaseH-like_sf"/>
</dbReference>
<sequence>MSNLSSKKFNKKFIIDIKKINSKDSNTIFNEIELSLKKVNQNFIEKNQFKVLITDGATVCRKVGKIFKEKYGVKHVICLCHNLHNLAETVRKELKTLGHFLEVINIKWSKGHHFKQCWNFSKSLPKFPSYVTTRWGTWIKSALFFKNHFAEILGVFSKFREGSKSIKVAEKQYKQLLFEFKLLEEVKSLPSVIKNLEKTDLTLKEQLKIFFSVKNSLKTKIFSDRFDQIVDKNVD</sequence>
<proteinExistence type="predicted"/>
<evidence type="ECO:0008006" key="3">
    <source>
        <dbReference type="Google" id="ProtNLM"/>
    </source>
</evidence>
<keyword evidence="2" id="KW-1185">Reference proteome</keyword>
<evidence type="ECO:0000313" key="1">
    <source>
        <dbReference type="EMBL" id="OQS54282.1"/>
    </source>
</evidence>
<dbReference type="Proteomes" id="UP000192758">
    <property type="component" value="Unassembled WGS sequence"/>
</dbReference>
<dbReference type="STRING" id="646526.A0A1W0E508"/>
<dbReference type="AlphaFoldDB" id="A0A1W0E508"/>
<evidence type="ECO:0000313" key="2">
    <source>
        <dbReference type="Proteomes" id="UP000192758"/>
    </source>
</evidence>
<accession>A0A1W0E508</accession>
<comment type="caution">
    <text evidence="1">The sequence shown here is derived from an EMBL/GenBank/DDBJ whole genome shotgun (WGS) entry which is preliminary data.</text>
</comment>
<organism evidence="1 2">
    <name type="scientific">Ecytonucleospora hepatopenaei</name>
    <dbReference type="NCBI Taxonomy" id="646526"/>
    <lineage>
        <taxon>Eukaryota</taxon>
        <taxon>Fungi</taxon>
        <taxon>Fungi incertae sedis</taxon>
        <taxon>Microsporidia</taxon>
        <taxon>Enterocytozoonidae</taxon>
        <taxon>Ecytonucleospora</taxon>
    </lineage>
</organism>
<dbReference type="OrthoDB" id="2193189at2759"/>
<dbReference type="EMBL" id="MNPJ01000021">
    <property type="protein sequence ID" value="OQS54282.1"/>
    <property type="molecule type" value="Genomic_DNA"/>
</dbReference>
<gene>
    <name evidence="1" type="ORF">EHP00_1114</name>
</gene>
<reference evidence="1 2" key="1">
    <citation type="journal article" date="2017" name="Environ. Microbiol.">
        <title>Decay of the glycolytic pathway and adaptation to intranuclear parasitism within Enterocytozoonidae microsporidia.</title>
        <authorList>
            <person name="Wiredu Boakye D."/>
            <person name="Jaroenlak P."/>
            <person name="Prachumwat A."/>
            <person name="Williams T.A."/>
            <person name="Bateman K.S."/>
            <person name="Itsathitphaisarn O."/>
            <person name="Sritunyalucksana K."/>
            <person name="Paszkiewicz K.H."/>
            <person name="Moore K.A."/>
            <person name="Stentiford G.D."/>
            <person name="Williams B.A."/>
        </authorList>
    </citation>
    <scope>NUCLEOTIDE SEQUENCE [LARGE SCALE GENOMIC DNA]</scope>
    <source>
        <strain evidence="1 2">TH1</strain>
    </source>
</reference>